<name>A0ABQ7DTW3_BRACR</name>
<comment type="caution">
    <text evidence="2">The sequence shown here is derived from an EMBL/GenBank/DDBJ whole genome shotgun (WGS) entry which is preliminary data.</text>
</comment>
<feature type="domain" description="RNase H type-1" evidence="1">
    <location>
        <begin position="83"/>
        <end position="183"/>
    </location>
</feature>
<evidence type="ECO:0000313" key="3">
    <source>
        <dbReference type="Proteomes" id="UP000266723"/>
    </source>
</evidence>
<gene>
    <name evidence="2" type="ORF">DY000_02032985</name>
</gene>
<dbReference type="InterPro" id="IPR044730">
    <property type="entry name" value="RNase_H-like_dom_plant"/>
</dbReference>
<dbReference type="Pfam" id="PF13456">
    <property type="entry name" value="RVT_3"/>
    <property type="match status" value="1"/>
</dbReference>
<accession>A0ABQ7DTW3</accession>
<dbReference type="CDD" id="cd06222">
    <property type="entry name" value="RNase_H_like"/>
    <property type="match status" value="1"/>
</dbReference>
<dbReference type="PANTHER" id="PTHR47074:SF11">
    <property type="entry name" value="REVERSE TRANSCRIPTASE-LIKE PROTEIN"/>
    <property type="match status" value="1"/>
</dbReference>
<evidence type="ECO:0000313" key="2">
    <source>
        <dbReference type="EMBL" id="KAF3580786.1"/>
    </source>
</evidence>
<evidence type="ECO:0000259" key="1">
    <source>
        <dbReference type="Pfam" id="PF13456"/>
    </source>
</evidence>
<reference evidence="2 3" key="1">
    <citation type="journal article" date="2020" name="BMC Genomics">
        <title>Intraspecific diversification of the crop wild relative Brassica cretica Lam. using demographic model selection.</title>
        <authorList>
            <person name="Kioukis A."/>
            <person name="Michalopoulou V.A."/>
            <person name="Briers L."/>
            <person name="Pirintsos S."/>
            <person name="Studholme D.J."/>
            <person name="Pavlidis P."/>
            <person name="Sarris P.F."/>
        </authorList>
    </citation>
    <scope>NUCLEOTIDE SEQUENCE [LARGE SCALE GENOMIC DNA]</scope>
    <source>
        <strain evidence="3">cv. PFS-1207/04</strain>
    </source>
</reference>
<keyword evidence="3" id="KW-1185">Reference proteome</keyword>
<organism evidence="2 3">
    <name type="scientific">Brassica cretica</name>
    <name type="common">Mustard</name>
    <dbReference type="NCBI Taxonomy" id="69181"/>
    <lineage>
        <taxon>Eukaryota</taxon>
        <taxon>Viridiplantae</taxon>
        <taxon>Streptophyta</taxon>
        <taxon>Embryophyta</taxon>
        <taxon>Tracheophyta</taxon>
        <taxon>Spermatophyta</taxon>
        <taxon>Magnoliopsida</taxon>
        <taxon>eudicotyledons</taxon>
        <taxon>Gunneridae</taxon>
        <taxon>Pentapetalae</taxon>
        <taxon>rosids</taxon>
        <taxon>malvids</taxon>
        <taxon>Brassicales</taxon>
        <taxon>Brassicaceae</taxon>
        <taxon>Brassiceae</taxon>
        <taxon>Brassica</taxon>
    </lineage>
</organism>
<proteinExistence type="predicted"/>
<dbReference type="InterPro" id="IPR052929">
    <property type="entry name" value="RNase_H-like_EbsB-rel"/>
</dbReference>
<dbReference type="PANTHER" id="PTHR47074">
    <property type="entry name" value="BNAC02G40300D PROTEIN"/>
    <property type="match status" value="1"/>
</dbReference>
<dbReference type="EMBL" id="QGKV02000649">
    <property type="protein sequence ID" value="KAF3580786.1"/>
    <property type="molecule type" value="Genomic_DNA"/>
</dbReference>
<dbReference type="InterPro" id="IPR002156">
    <property type="entry name" value="RNaseH_domain"/>
</dbReference>
<protein>
    <recommendedName>
        <fullName evidence="1">RNase H type-1 domain-containing protein</fullName>
    </recommendedName>
</protein>
<sequence length="184" mass="20085">MHSLKCLPPTGIISTPLVPWIFWTLWKARNKYVFENFAGNPADVLLQAIGAAKEWEVAHVQVEKRPLGKPLELTLKVDSIAQSDAAWSATAHDAGLSWIVTNPEQSCWGKRGVSFIPSPLVAEGLALRDAVAACQAQGRKAVRFESDSAQLIKFIKGEEAPLELYGIAEDILSLSSAFEIVAFK</sequence>
<dbReference type="Proteomes" id="UP000266723">
    <property type="component" value="Unassembled WGS sequence"/>
</dbReference>